<name>A0A6T9YCH0_ALTMA</name>
<feature type="domain" description="Sigma-54 factor interaction" evidence="6">
    <location>
        <begin position="129"/>
        <end position="353"/>
    </location>
</feature>
<dbReference type="CDD" id="cd00009">
    <property type="entry name" value="AAA"/>
    <property type="match status" value="1"/>
</dbReference>
<evidence type="ECO:0000256" key="3">
    <source>
        <dbReference type="ARBA" id="ARBA00023015"/>
    </source>
</evidence>
<dbReference type="InterPro" id="IPR025944">
    <property type="entry name" value="Sigma_54_int_dom_CS"/>
</dbReference>
<dbReference type="Pfam" id="PF02954">
    <property type="entry name" value="HTH_8"/>
    <property type="match status" value="1"/>
</dbReference>
<dbReference type="PROSITE" id="PS00688">
    <property type="entry name" value="SIGMA54_INTERACT_3"/>
    <property type="match status" value="1"/>
</dbReference>
<dbReference type="GO" id="GO:0043565">
    <property type="term" value="F:sequence-specific DNA binding"/>
    <property type="evidence" value="ECO:0007669"/>
    <property type="project" value="InterPro"/>
</dbReference>
<dbReference type="Gene3D" id="1.10.8.60">
    <property type="match status" value="1"/>
</dbReference>
<keyword evidence="1" id="KW-0547">Nucleotide-binding</keyword>
<dbReference type="PROSITE" id="PS50045">
    <property type="entry name" value="SIGMA54_INTERACT_4"/>
    <property type="match status" value="1"/>
</dbReference>
<dbReference type="PANTHER" id="PTHR32071">
    <property type="entry name" value="TRANSCRIPTIONAL REGULATORY PROTEIN"/>
    <property type="match status" value="1"/>
</dbReference>
<keyword evidence="4" id="KW-0238">DNA-binding</keyword>
<dbReference type="EMBL" id="LR812090">
    <property type="protein sequence ID" value="CAB9495755.1"/>
    <property type="molecule type" value="Genomic_DNA"/>
</dbReference>
<dbReference type="Pfam" id="PF00158">
    <property type="entry name" value="Sigma54_activat"/>
    <property type="match status" value="1"/>
</dbReference>
<dbReference type="GO" id="GO:0005524">
    <property type="term" value="F:ATP binding"/>
    <property type="evidence" value="ECO:0007669"/>
    <property type="project" value="UniProtKB-KW"/>
</dbReference>
<keyword evidence="5" id="KW-0804">Transcription</keyword>
<evidence type="ECO:0000256" key="4">
    <source>
        <dbReference type="ARBA" id="ARBA00023125"/>
    </source>
</evidence>
<evidence type="ECO:0000256" key="2">
    <source>
        <dbReference type="ARBA" id="ARBA00022840"/>
    </source>
</evidence>
<dbReference type="Pfam" id="PF25601">
    <property type="entry name" value="AAA_lid_14"/>
    <property type="match status" value="1"/>
</dbReference>
<dbReference type="FunFam" id="3.40.50.300:FF:000006">
    <property type="entry name" value="DNA-binding transcriptional regulator NtrC"/>
    <property type="match status" value="1"/>
</dbReference>
<dbReference type="InterPro" id="IPR025943">
    <property type="entry name" value="Sigma_54_int_dom_ATP-bd_2"/>
</dbReference>
<dbReference type="GO" id="GO:0006355">
    <property type="term" value="P:regulation of DNA-templated transcription"/>
    <property type="evidence" value="ECO:0007669"/>
    <property type="project" value="InterPro"/>
</dbReference>
<dbReference type="InterPro" id="IPR003593">
    <property type="entry name" value="AAA+_ATPase"/>
</dbReference>
<dbReference type="InterPro" id="IPR025662">
    <property type="entry name" value="Sigma_54_int_dom_ATP-bd_1"/>
</dbReference>
<evidence type="ECO:0000256" key="1">
    <source>
        <dbReference type="ARBA" id="ARBA00022741"/>
    </source>
</evidence>
<evidence type="ECO:0000313" key="7">
    <source>
        <dbReference type="EMBL" id="CAB9495755.1"/>
    </source>
</evidence>
<dbReference type="SMART" id="SM00382">
    <property type="entry name" value="AAA"/>
    <property type="match status" value="1"/>
</dbReference>
<evidence type="ECO:0000313" key="8">
    <source>
        <dbReference type="Proteomes" id="UP000509458"/>
    </source>
</evidence>
<accession>A0A6T9YCH0</accession>
<keyword evidence="3" id="KW-0805">Transcription regulation</keyword>
<dbReference type="InterPro" id="IPR002078">
    <property type="entry name" value="Sigma_54_int"/>
</dbReference>
<sequence length="456" mass="50558">MNISIVQAMIDAIDKPAIFINQNYIIEAVNAPYRDTYPVNIKLGYSTCYQVSHRNNKPCDQCGEQCPMQQSKTTGRAASVVHIHSTSEGQSYCDILMRPIFDGNGDLLGYLEILDKLAFASNRPAAGKMIGESEAFKTMLNKINRAANSDIAVLLHGETGTGKELVSQALHSSSSRADKPFVVIECTGLSDSLLESELFGYEKGAFTGATSNKKGLVEAAEGGTLFFDEVGDIPLAMQVKLLRLFETQTYRPVGSVVSKKANFRLVCASHKNLKKMVERGEFRRDLYYRIAGFPISLPSLRERQSDIALIATHFLAQSQEKKRFSKKTLEKLSSYTFPGNIRELRNIVEQAILLADETVIYESDLPDLDDDFTGEDLNPVANSNGKYVRKADVKGLVNPENKIMTLEEAEHAYLAEVYDTFKGDINQLADQLGVSTRTLYRKLNKAGIKAGINEHN</sequence>
<dbReference type="InterPro" id="IPR058031">
    <property type="entry name" value="AAA_lid_NorR"/>
</dbReference>
<dbReference type="InterPro" id="IPR002197">
    <property type="entry name" value="HTH_Fis"/>
</dbReference>
<protein>
    <submittedName>
        <fullName evidence="7">Sigma54 specific transcriptional regulator, Fis family</fullName>
    </submittedName>
</protein>
<dbReference type="AlphaFoldDB" id="A0A6T9YCH0"/>
<dbReference type="PROSITE" id="PS00676">
    <property type="entry name" value="SIGMA54_INTERACT_2"/>
    <property type="match status" value="1"/>
</dbReference>
<keyword evidence="2" id="KW-0067">ATP-binding</keyword>
<dbReference type="InterPro" id="IPR027417">
    <property type="entry name" value="P-loop_NTPase"/>
</dbReference>
<dbReference type="PROSITE" id="PS00675">
    <property type="entry name" value="SIGMA54_INTERACT_1"/>
    <property type="match status" value="1"/>
</dbReference>
<evidence type="ECO:0000256" key="5">
    <source>
        <dbReference type="ARBA" id="ARBA00023163"/>
    </source>
</evidence>
<proteinExistence type="predicted"/>
<dbReference type="SUPFAM" id="SSF52540">
    <property type="entry name" value="P-loop containing nucleoside triphosphate hydrolases"/>
    <property type="match status" value="1"/>
</dbReference>
<gene>
    <name evidence="7" type="ORF">ALFOR1_70124</name>
</gene>
<evidence type="ECO:0000259" key="6">
    <source>
        <dbReference type="PROSITE" id="PS50045"/>
    </source>
</evidence>
<organism evidence="7 8">
    <name type="scientific">Alteromonas macleodii</name>
    <name type="common">Pseudoalteromonas macleodii</name>
    <dbReference type="NCBI Taxonomy" id="28108"/>
    <lineage>
        <taxon>Bacteria</taxon>
        <taxon>Pseudomonadati</taxon>
        <taxon>Pseudomonadota</taxon>
        <taxon>Gammaproteobacteria</taxon>
        <taxon>Alteromonadales</taxon>
        <taxon>Alteromonadaceae</taxon>
        <taxon>Alteromonas/Salinimonas group</taxon>
        <taxon>Alteromonas</taxon>
    </lineage>
</organism>
<dbReference type="Gene3D" id="3.40.50.300">
    <property type="entry name" value="P-loop containing nucleotide triphosphate hydrolases"/>
    <property type="match status" value="1"/>
</dbReference>
<reference evidence="7 8" key="1">
    <citation type="submission" date="2020-06" db="EMBL/GenBank/DDBJ databases">
        <authorList>
            <person name="Duchaud E."/>
        </authorList>
    </citation>
    <scope>NUCLEOTIDE SEQUENCE [LARGE SCALE GENOMIC DNA]</scope>
    <source>
        <strain evidence="7">Alteromonas fortis</strain>
    </source>
</reference>
<dbReference type="PANTHER" id="PTHR32071:SF117">
    <property type="entry name" value="PTS-DEPENDENT DIHYDROXYACETONE KINASE OPERON REGULATORY PROTEIN-RELATED"/>
    <property type="match status" value="1"/>
</dbReference>
<dbReference type="InterPro" id="IPR009057">
    <property type="entry name" value="Homeodomain-like_sf"/>
</dbReference>
<dbReference type="SUPFAM" id="SSF46689">
    <property type="entry name" value="Homeodomain-like"/>
    <property type="match status" value="1"/>
</dbReference>
<dbReference type="Proteomes" id="UP000509458">
    <property type="component" value="Chromosome"/>
</dbReference>
<dbReference type="Gene3D" id="1.10.10.60">
    <property type="entry name" value="Homeodomain-like"/>
    <property type="match status" value="1"/>
</dbReference>